<gene>
    <name evidence="1" type="ORF">FF38_05508</name>
</gene>
<dbReference type="AlphaFoldDB" id="A0A0L0CCQ8"/>
<reference evidence="1 2" key="1">
    <citation type="journal article" date="2015" name="Nat. Commun.">
        <title>Lucilia cuprina genome unlocks parasitic fly biology to underpin future interventions.</title>
        <authorList>
            <person name="Anstead C.A."/>
            <person name="Korhonen P.K."/>
            <person name="Young N.D."/>
            <person name="Hall R.S."/>
            <person name="Jex A.R."/>
            <person name="Murali S.C."/>
            <person name="Hughes D.S."/>
            <person name="Lee S.F."/>
            <person name="Perry T."/>
            <person name="Stroehlein A.J."/>
            <person name="Ansell B.R."/>
            <person name="Breugelmans B."/>
            <person name="Hofmann A."/>
            <person name="Qu J."/>
            <person name="Dugan S."/>
            <person name="Lee S.L."/>
            <person name="Chao H."/>
            <person name="Dinh H."/>
            <person name="Han Y."/>
            <person name="Doddapaneni H.V."/>
            <person name="Worley K.C."/>
            <person name="Muzny D.M."/>
            <person name="Ioannidis P."/>
            <person name="Waterhouse R.M."/>
            <person name="Zdobnov E.M."/>
            <person name="James P.J."/>
            <person name="Bagnall N.H."/>
            <person name="Kotze A.C."/>
            <person name="Gibbs R.A."/>
            <person name="Richards S."/>
            <person name="Batterham P."/>
            <person name="Gasser R.B."/>
        </authorList>
    </citation>
    <scope>NUCLEOTIDE SEQUENCE [LARGE SCALE GENOMIC DNA]</scope>
    <source>
        <strain evidence="1 2">LS</strain>
        <tissue evidence="1">Full body</tissue>
    </source>
</reference>
<evidence type="ECO:0000313" key="1">
    <source>
        <dbReference type="EMBL" id="KNC29997.1"/>
    </source>
</evidence>
<protein>
    <submittedName>
        <fullName evidence="1">Uncharacterized protein</fullName>
    </submittedName>
</protein>
<evidence type="ECO:0000313" key="2">
    <source>
        <dbReference type="Proteomes" id="UP000037069"/>
    </source>
</evidence>
<keyword evidence="2" id="KW-1185">Reference proteome</keyword>
<name>A0A0L0CCQ8_LUCCU</name>
<proteinExistence type="predicted"/>
<accession>A0A0L0CCQ8</accession>
<dbReference type="EMBL" id="JRES01000592">
    <property type="protein sequence ID" value="KNC29997.1"/>
    <property type="molecule type" value="Genomic_DNA"/>
</dbReference>
<comment type="caution">
    <text evidence="1">The sequence shown here is derived from an EMBL/GenBank/DDBJ whole genome shotgun (WGS) entry which is preliminary data.</text>
</comment>
<dbReference type="Proteomes" id="UP000037069">
    <property type="component" value="Unassembled WGS sequence"/>
</dbReference>
<organism evidence="1 2">
    <name type="scientific">Lucilia cuprina</name>
    <name type="common">Green bottle fly</name>
    <name type="synonym">Australian sheep blowfly</name>
    <dbReference type="NCBI Taxonomy" id="7375"/>
    <lineage>
        <taxon>Eukaryota</taxon>
        <taxon>Metazoa</taxon>
        <taxon>Ecdysozoa</taxon>
        <taxon>Arthropoda</taxon>
        <taxon>Hexapoda</taxon>
        <taxon>Insecta</taxon>
        <taxon>Pterygota</taxon>
        <taxon>Neoptera</taxon>
        <taxon>Endopterygota</taxon>
        <taxon>Diptera</taxon>
        <taxon>Brachycera</taxon>
        <taxon>Muscomorpha</taxon>
        <taxon>Oestroidea</taxon>
        <taxon>Calliphoridae</taxon>
        <taxon>Luciliinae</taxon>
        <taxon>Lucilia</taxon>
    </lineage>
</organism>
<sequence>MGLLDGYFLHDLSDLSEINIQKIDSYIRATNWFGLGTQNDQVFFRFRGKYMYVFEVIGVRVCVCARKLCAALKDDEVREIANHVSLSSFNGEQKTTTTTLASVALSAHVSLMKDPHLCVLESRDEEVLPLPHVYRDYKLLISLKSSTSPWNDLIWGLSKELHSYRKIMS</sequence>